<reference evidence="2" key="1">
    <citation type="submission" date="2021-01" db="EMBL/GenBank/DDBJ databases">
        <authorList>
            <consortium name="Genoscope - CEA"/>
            <person name="William W."/>
        </authorList>
    </citation>
    <scope>NUCLEOTIDE SEQUENCE</scope>
</reference>
<comment type="caution">
    <text evidence="2">The sequence shown here is derived from an EMBL/GenBank/DDBJ whole genome shotgun (WGS) entry which is preliminary data.</text>
</comment>
<organism evidence="2 3">
    <name type="scientific">Paramecium sonneborni</name>
    <dbReference type="NCBI Taxonomy" id="65129"/>
    <lineage>
        <taxon>Eukaryota</taxon>
        <taxon>Sar</taxon>
        <taxon>Alveolata</taxon>
        <taxon>Ciliophora</taxon>
        <taxon>Intramacronucleata</taxon>
        <taxon>Oligohymenophorea</taxon>
        <taxon>Peniculida</taxon>
        <taxon>Parameciidae</taxon>
        <taxon>Paramecium</taxon>
    </lineage>
</organism>
<protein>
    <submittedName>
        <fullName evidence="2">Uncharacterized protein</fullName>
    </submittedName>
</protein>
<keyword evidence="1" id="KW-0472">Membrane</keyword>
<dbReference type="AlphaFoldDB" id="A0A8S1RMU2"/>
<evidence type="ECO:0000313" key="3">
    <source>
        <dbReference type="Proteomes" id="UP000692954"/>
    </source>
</evidence>
<keyword evidence="1" id="KW-1133">Transmembrane helix</keyword>
<dbReference type="Proteomes" id="UP000692954">
    <property type="component" value="Unassembled WGS sequence"/>
</dbReference>
<accession>A0A8S1RMU2</accession>
<dbReference type="EMBL" id="CAJJDN010000188">
    <property type="protein sequence ID" value="CAD8128410.1"/>
    <property type="molecule type" value="Genomic_DNA"/>
</dbReference>
<gene>
    <name evidence="2" type="ORF">PSON_ATCC_30995.1.T1880043</name>
</gene>
<sequence length="134" mass="16109">MKLIQYLVERESDNIRKMSHLALIKKVQKRQQTETIELQFNKLKLLEPTLKVELQNLGKFCKNLKNFEFIMEITFIQMITLFVSYLLDSDVLLVVIKVQLCQKLLMDQNINFHPYFQRKSKNSNWMIYIDCFVT</sequence>
<proteinExistence type="predicted"/>
<keyword evidence="1" id="KW-0812">Transmembrane</keyword>
<evidence type="ECO:0000313" key="2">
    <source>
        <dbReference type="EMBL" id="CAD8128410.1"/>
    </source>
</evidence>
<feature type="transmembrane region" description="Helical" evidence="1">
    <location>
        <begin position="69"/>
        <end position="87"/>
    </location>
</feature>
<name>A0A8S1RMU2_9CILI</name>
<evidence type="ECO:0000256" key="1">
    <source>
        <dbReference type="SAM" id="Phobius"/>
    </source>
</evidence>
<keyword evidence="3" id="KW-1185">Reference proteome</keyword>